<accession>A0ABV4C951</accession>
<dbReference type="RefSeq" id="WP_369742099.1">
    <property type="nucleotide sequence ID" value="NZ_JBGEDP010000003.1"/>
</dbReference>
<dbReference type="Proteomes" id="UP001564760">
    <property type="component" value="Unassembled WGS sequence"/>
</dbReference>
<gene>
    <name evidence="1" type="ORF">AB8998_30935</name>
</gene>
<name>A0ABV4C951_9MYCO</name>
<proteinExistence type="predicted"/>
<evidence type="ECO:0000313" key="1">
    <source>
        <dbReference type="EMBL" id="MEY8019069.1"/>
    </source>
</evidence>
<organism evidence="1 2">
    <name type="scientific">Mycobacterium servetii</name>
    <dbReference type="NCBI Taxonomy" id="3237418"/>
    <lineage>
        <taxon>Bacteria</taxon>
        <taxon>Bacillati</taxon>
        <taxon>Actinomycetota</taxon>
        <taxon>Actinomycetes</taxon>
        <taxon>Mycobacteriales</taxon>
        <taxon>Mycobacteriaceae</taxon>
        <taxon>Mycobacterium</taxon>
    </lineage>
</organism>
<evidence type="ECO:0000313" key="2">
    <source>
        <dbReference type="Proteomes" id="UP001564760"/>
    </source>
</evidence>
<dbReference type="EMBL" id="JBGEDP010000003">
    <property type="protein sequence ID" value="MEY8019069.1"/>
    <property type="molecule type" value="Genomic_DNA"/>
</dbReference>
<reference evidence="1 2" key="1">
    <citation type="submission" date="2024-08" db="EMBL/GenBank/DDBJ databases">
        <title>Mycobacterium servetensis sp. nov., a novel rapid-growing mycobacterial species recovered from a human patient in Zaragoza, Spain.</title>
        <authorList>
            <person name="Tristancho-Baro A.I."/>
            <person name="Buenestado-Serrano S."/>
            <person name="Garcia De Viedma D."/>
            <person name="Milagro-Beamonte A."/>
            <person name="Burillo N."/>
            <person name="Sanz S."/>
            <person name="Lopez-Calleja A.I."/>
            <person name="Penas-Utrilla D."/>
            <person name="Guardingo M."/>
            <person name="Garcia M.J."/>
            <person name="Vinuelas-Bayon J."/>
        </authorList>
    </citation>
    <scope>NUCLEOTIDE SEQUENCE [LARGE SCALE GENOMIC DNA]</scope>
    <source>
        <strain evidence="2">HUMS_12744610</strain>
    </source>
</reference>
<keyword evidence="2" id="KW-1185">Reference proteome</keyword>
<protein>
    <submittedName>
        <fullName evidence="1">Uncharacterized protein</fullName>
    </submittedName>
</protein>
<sequence length="157" mass="16788">MAVPLDNIKTARWLASRLPEPAVDVEVDSPGAVVRIRNPQTVLGRYGYRRGRWMFSHGLLTALGVARGAVHAAGVFTARGDLVVPSPTVSSMLTVTGIFRRLRIDAVPSGGVPRTRIRANGDDVGSALGRLGVDDAAGYYRKVREATTVVRGKAPRS</sequence>
<comment type="caution">
    <text evidence="1">The sequence shown here is derived from an EMBL/GenBank/DDBJ whole genome shotgun (WGS) entry which is preliminary data.</text>
</comment>